<proteinExistence type="predicted"/>
<sequence>MPHRDLAYCTQKCLLGLVKGDVLDPDCPNLKLHQHQNDCGSVVNIVSRHYISYYKFHQLLSNQLQCTLDYGITSLDITGACGALFKVTLLAYGYTFISKGTVQALIPNLEHEARVYERLKDIQGVHVPVFLGAINLQSLNRTYYYDFCIDIVHLCFMSWGGIGLRDSQDLDKNKSTLRRVAVETMRAIHQRRVVHKDARYENILFNPQTGGIMLIDFERSQLLDTPLEPNKRRRVQDSKGRTKSVDCSGDFLADLAGVNAAF</sequence>
<organism evidence="1 2">
    <name type="scientific">Xylaria curta</name>
    <dbReference type="NCBI Taxonomy" id="42375"/>
    <lineage>
        <taxon>Eukaryota</taxon>
        <taxon>Fungi</taxon>
        <taxon>Dikarya</taxon>
        <taxon>Ascomycota</taxon>
        <taxon>Pezizomycotina</taxon>
        <taxon>Sordariomycetes</taxon>
        <taxon>Xylariomycetidae</taxon>
        <taxon>Xylariales</taxon>
        <taxon>Xylariaceae</taxon>
        <taxon>Xylaria</taxon>
    </lineage>
</organism>
<reference evidence="1" key="1">
    <citation type="submission" date="2022-10" db="EMBL/GenBank/DDBJ databases">
        <title>Genome Sequence of Xylaria curta.</title>
        <authorList>
            <person name="Buettner E."/>
        </authorList>
    </citation>
    <scope>NUCLEOTIDE SEQUENCE</scope>
    <source>
        <strain evidence="1">Babe10</strain>
    </source>
</reference>
<dbReference type="Proteomes" id="UP001143856">
    <property type="component" value="Unassembled WGS sequence"/>
</dbReference>
<accession>A0ACC1MTE0</accession>
<evidence type="ECO:0000313" key="1">
    <source>
        <dbReference type="EMBL" id="KAJ2970295.1"/>
    </source>
</evidence>
<name>A0ACC1MTE0_9PEZI</name>
<protein>
    <submittedName>
        <fullName evidence="1">Uncharacterized protein</fullName>
    </submittedName>
</protein>
<comment type="caution">
    <text evidence="1">The sequence shown here is derived from an EMBL/GenBank/DDBJ whole genome shotgun (WGS) entry which is preliminary data.</text>
</comment>
<keyword evidence="2" id="KW-1185">Reference proteome</keyword>
<gene>
    <name evidence="1" type="ORF">NUW58_g9738</name>
</gene>
<dbReference type="EMBL" id="JAPDGR010003709">
    <property type="protein sequence ID" value="KAJ2970295.1"/>
    <property type="molecule type" value="Genomic_DNA"/>
</dbReference>
<evidence type="ECO:0000313" key="2">
    <source>
        <dbReference type="Proteomes" id="UP001143856"/>
    </source>
</evidence>